<sequence>MSEVININNRYFDFLGPLQKWRILDLNSLRDELFPAPNYHNFARYIRKLEKLNLIGGYIDPFTKKKFIYLSPKGEKYLSVTGNPSAIANETLVHDIKVTELTKELSKLDLVDDVVLEHEISDKRNFRTTYKVIPDAILSFKKNNFNYRVALELELTRKSNSRIIEKVKQYQSTEYYHYLMYVFPSIKLMDKYREVIRNQLGDKALTKIMFFYHDSLTRNVRDVKAVKGWIGDKESELIEVFK</sequence>
<evidence type="ECO:0000313" key="2">
    <source>
        <dbReference type="Proteomes" id="UP000443582"/>
    </source>
</evidence>
<proteinExistence type="predicted"/>
<reference evidence="2" key="1">
    <citation type="journal article" date="2019" name="Int. J. Syst. Evol. Microbiol.">
        <title>Halobacteriovorax valvorus sp. nov., a novel prokaryotic predator isolated from coastal seawater of China.</title>
        <authorList>
            <person name="Chen M.-X."/>
        </authorList>
    </citation>
    <scope>NUCLEOTIDE SEQUENCE [LARGE SCALE GENOMIC DNA]</scope>
    <source>
        <strain evidence="2">BL9</strain>
    </source>
</reference>
<organism evidence="1 2">
    <name type="scientific">Halobacteriovorax vibrionivorans</name>
    <dbReference type="NCBI Taxonomy" id="2152716"/>
    <lineage>
        <taxon>Bacteria</taxon>
        <taxon>Pseudomonadati</taxon>
        <taxon>Bdellovibrionota</taxon>
        <taxon>Bacteriovoracia</taxon>
        <taxon>Bacteriovoracales</taxon>
        <taxon>Halobacteriovoraceae</taxon>
        <taxon>Halobacteriovorax</taxon>
    </lineage>
</organism>
<dbReference type="RefSeq" id="WP_115362620.1">
    <property type="nucleotide sequence ID" value="NZ_QDKL01000003.1"/>
</dbReference>
<dbReference type="EMBL" id="QDKL01000003">
    <property type="protein sequence ID" value="RZF20623.1"/>
    <property type="molecule type" value="Genomic_DNA"/>
</dbReference>
<name>A0ABY0ICC4_9BACT</name>
<dbReference type="Proteomes" id="UP000443582">
    <property type="component" value="Unassembled WGS sequence"/>
</dbReference>
<evidence type="ECO:0000313" key="1">
    <source>
        <dbReference type="EMBL" id="RZF20623.1"/>
    </source>
</evidence>
<keyword evidence="2" id="KW-1185">Reference proteome</keyword>
<protein>
    <submittedName>
        <fullName evidence="1">Uncharacterized protein</fullName>
    </submittedName>
</protein>
<accession>A0ABY0ICC4</accession>
<comment type="caution">
    <text evidence="1">The sequence shown here is derived from an EMBL/GenBank/DDBJ whole genome shotgun (WGS) entry which is preliminary data.</text>
</comment>
<gene>
    <name evidence="1" type="ORF">DAY19_11600</name>
</gene>